<keyword evidence="2" id="KW-0472">Membrane</keyword>
<dbReference type="EMBL" id="CP047182">
    <property type="protein sequence ID" value="QHC65098.1"/>
    <property type="molecule type" value="Genomic_DNA"/>
</dbReference>
<dbReference type="InterPro" id="IPR045782">
    <property type="entry name" value="TrbL_3"/>
</dbReference>
<geneLocation type="plasmid" evidence="3 4">
    <name>unnamed2</name>
</geneLocation>
<gene>
    <name evidence="3" type="ORF">GSU69_19800</name>
</gene>
<feature type="transmembrane region" description="Helical" evidence="2">
    <location>
        <begin position="93"/>
        <end position="117"/>
    </location>
</feature>
<dbReference type="RefSeq" id="WP_159424257.1">
    <property type="nucleotide sequence ID" value="NZ_CP047182.1"/>
</dbReference>
<feature type="compositionally biased region" description="Low complexity" evidence="1">
    <location>
        <begin position="519"/>
        <end position="531"/>
    </location>
</feature>
<dbReference type="Proteomes" id="UP000464597">
    <property type="component" value="Plasmid unnamed2"/>
</dbReference>
<evidence type="ECO:0000313" key="3">
    <source>
        <dbReference type="EMBL" id="QHC65098.1"/>
    </source>
</evidence>
<feature type="compositionally biased region" description="Gly residues" evidence="1">
    <location>
        <begin position="426"/>
        <end position="440"/>
    </location>
</feature>
<feature type="transmembrane region" description="Helical" evidence="2">
    <location>
        <begin position="327"/>
        <end position="349"/>
    </location>
</feature>
<organism evidence="3 4">
    <name type="scientific">Rathayibacter festucae</name>
    <dbReference type="NCBI Taxonomy" id="110937"/>
    <lineage>
        <taxon>Bacteria</taxon>
        <taxon>Bacillati</taxon>
        <taxon>Actinomycetota</taxon>
        <taxon>Actinomycetes</taxon>
        <taxon>Micrococcales</taxon>
        <taxon>Microbacteriaceae</taxon>
        <taxon>Rathayibacter</taxon>
    </lineage>
</organism>
<feature type="transmembrane region" description="Helical" evidence="2">
    <location>
        <begin position="387"/>
        <end position="412"/>
    </location>
</feature>
<feature type="transmembrane region" description="Helical" evidence="2">
    <location>
        <begin position="361"/>
        <end position="381"/>
    </location>
</feature>
<feature type="transmembrane region" description="Helical" evidence="2">
    <location>
        <begin position="270"/>
        <end position="288"/>
    </location>
</feature>
<feature type="region of interest" description="Disordered" evidence="1">
    <location>
        <begin position="425"/>
        <end position="480"/>
    </location>
</feature>
<protein>
    <recommendedName>
        <fullName evidence="5">Type IV secretion system protein</fullName>
    </recommendedName>
</protein>
<feature type="transmembrane region" description="Helical" evidence="2">
    <location>
        <begin position="295"/>
        <end position="315"/>
    </location>
</feature>
<evidence type="ECO:0008006" key="5">
    <source>
        <dbReference type="Google" id="ProtNLM"/>
    </source>
</evidence>
<proteinExistence type="predicted"/>
<accession>A0ABX6H5V3</accession>
<dbReference type="Pfam" id="PF19590">
    <property type="entry name" value="TrbL_3"/>
    <property type="match status" value="1"/>
</dbReference>
<evidence type="ECO:0000313" key="4">
    <source>
        <dbReference type="Proteomes" id="UP000464597"/>
    </source>
</evidence>
<feature type="transmembrane region" description="Helical" evidence="2">
    <location>
        <begin position="173"/>
        <end position="194"/>
    </location>
</feature>
<keyword evidence="4" id="KW-1185">Reference proteome</keyword>
<name>A0ABX6H5V3_9MICO</name>
<feature type="transmembrane region" description="Helical" evidence="2">
    <location>
        <begin position="129"/>
        <end position="153"/>
    </location>
</feature>
<evidence type="ECO:0000256" key="1">
    <source>
        <dbReference type="SAM" id="MobiDB-lite"/>
    </source>
</evidence>
<feature type="transmembrane region" description="Helical" evidence="2">
    <location>
        <begin position="206"/>
        <end position="225"/>
    </location>
</feature>
<evidence type="ECO:0000256" key="2">
    <source>
        <dbReference type="SAM" id="Phobius"/>
    </source>
</evidence>
<sequence>MSILATTTAPPESECGLLDFPCKLNKGVGDIVSVAANDALQQFVNNIMEGYGKALASLGTLWVRVPSPVTVVDQGGGVNGGGTPPQPEAFETILGYVTWVSAGLAVMSLIIAGVMMASRRRHGDGEAHMGRIGVIIMAVLLLSSASALVTGFLPLAMHLNESSSVVGWVQGQLQWYTGGIAILSILVAAGRMVWTQRAMPLRELAGSVLTLIAVAGAGLVVIRLATSAGDAFSVWILDNSTDCSVTNGESNCFGTTVGAMIGMTMASQNSIGLIGLFLLGMLAVFMTYVQIALMVFRGAMLVVLAGIFPIAAAATNTEIGRQWFKKAMAWTLAFILYKPAAAIVYAIAFRMTGTDLFKSDGTGLFQIVTGLALMLIALVALPALMRFLVPAVSSVGGGGAAGLLLGAAALSAAGDVATGAIRASNNGGGGGGNGGGGGGNSSSTDGPSGSTSTPGSPASSPAADPSGSASTAGSGAGAGAGIAATSGAGAAASSGAGAGAAASAAGPIGAGIAVATKAAEGAKNAAQAVKAGTEEATGSNENGS</sequence>
<reference evidence="4" key="1">
    <citation type="submission" date="2019-12" db="EMBL/GenBank/DDBJ databases">
        <title>Complete and draft genome sequences of new strains and members of some known species of the genus Rathayibacter isolated from plants.</title>
        <authorList>
            <person name="Tarlachkov S.V."/>
            <person name="Starodumova I.P."/>
            <person name="Dorofeeva L.V."/>
            <person name="Prisyazhnaya N.V."/>
            <person name="Leyn S."/>
            <person name="Zlamal J."/>
            <person name="Elan M."/>
            <person name="Osterman A.L."/>
            <person name="Nadler S."/>
            <person name="Subbotin S.A."/>
            <person name="Evtushenko L.I."/>
        </authorList>
    </citation>
    <scope>NUCLEOTIDE SEQUENCE [LARGE SCALE GENOMIC DNA]</scope>
    <source>
        <strain evidence="4">VKM Ac-2802</strain>
        <plasmid evidence="4">unnamed2</plasmid>
    </source>
</reference>
<feature type="region of interest" description="Disordered" evidence="1">
    <location>
        <begin position="519"/>
        <end position="544"/>
    </location>
</feature>
<keyword evidence="2" id="KW-1133">Transmembrane helix</keyword>
<feature type="compositionally biased region" description="Low complexity" evidence="1">
    <location>
        <begin position="441"/>
        <end position="473"/>
    </location>
</feature>
<keyword evidence="2" id="KW-0812">Transmembrane</keyword>
<keyword evidence="3" id="KW-0614">Plasmid</keyword>